<comment type="caution">
    <text evidence="2">The sequence shown here is derived from an EMBL/GenBank/DDBJ whole genome shotgun (WGS) entry which is preliminary data.</text>
</comment>
<evidence type="ECO:0000256" key="1">
    <source>
        <dbReference type="SAM" id="MobiDB-lite"/>
    </source>
</evidence>
<organism evidence="2 3">
    <name type="scientific">Cymbomonas tetramitiformis</name>
    <dbReference type="NCBI Taxonomy" id="36881"/>
    <lineage>
        <taxon>Eukaryota</taxon>
        <taxon>Viridiplantae</taxon>
        <taxon>Chlorophyta</taxon>
        <taxon>Pyramimonadophyceae</taxon>
        <taxon>Pyramimonadales</taxon>
        <taxon>Pyramimonadaceae</taxon>
        <taxon>Cymbomonas</taxon>
    </lineage>
</organism>
<accession>A0AAE0EUI6</accession>
<dbReference type="EMBL" id="LGRX02033458">
    <property type="protein sequence ID" value="KAK3241161.1"/>
    <property type="molecule type" value="Genomic_DNA"/>
</dbReference>
<keyword evidence="3" id="KW-1185">Reference proteome</keyword>
<name>A0AAE0EUI6_9CHLO</name>
<dbReference type="AlphaFoldDB" id="A0AAE0EUI6"/>
<proteinExistence type="predicted"/>
<evidence type="ECO:0000313" key="2">
    <source>
        <dbReference type="EMBL" id="KAK3241161.1"/>
    </source>
</evidence>
<evidence type="ECO:0000313" key="3">
    <source>
        <dbReference type="Proteomes" id="UP001190700"/>
    </source>
</evidence>
<feature type="compositionally biased region" description="Low complexity" evidence="1">
    <location>
        <begin position="86"/>
        <end position="100"/>
    </location>
</feature>
<protein>
    <submittedName>
        <fullName evidence="2">Uncharacterized protein</fullName>
    </submittedName>
</protein>
<dbReference type="Proteomes" id="UP001190700">
    <property type="component" value="Unassembled WGS sequence"/>
</dbReference>
<reference evidence="2 3" key="1">
    <citation type="journal article" date="2015" name="Genome Biol. Evol.">
        <title>Comparative Genomics of a Bacterivorous Green Alga Reveals Evolutionary Causalities and Consequences of Phago-Mixotrophic Mode of Nutrition.</title>
        <authorList>
            <person name="Burns J.A."/>
            <person name="Paasch A."/>
            <person name="Narechania A."/>
            <person name="Kim E."/>
        </authorList>
    </citation>
    <scope>NUCLEOTIDE SEQUENCE [LARGE SCALE GENOMIC DNA]</scope>
    <source>
        <strain evidence="2 3">PLY_AMNH</strain>
    </source>
</reference>
<gene>
    <name evidence="2" type="ORF">CYMTET_49050</name>
</gene>
<feature type="region of interest" description="Disordered" evidence="1">
    <location>
        <begin position="86"/>
        <end position="128"/>
    </location>
</feature>
<sequence>MVEDLHVVLRASAAVSPHVNPLYLVVLRDLNAGRRFTYAALALYIATDYRDEKPLACPFVLTASFRLSLVVAPPIAKPPPSNLPHLSAWPPSAASAAHSLQLEPPPQPPPQGAWSAAPTGFPYGGIHD</sequence>